<organism evidence="2 3">
    <name type="scientific">Clarias magur</name>
    <name type="common">Asian catfish</name>
    <name type="synonym">Macropteronotus magur</name>
    <dbReference type="NCBI Taxonomy" id="1594786"/>
    <lineage>
        <taxon>Eukaryota</taxon>
        <taxon>Metazoa</taxon>
        <taxon>Chordata</taxon>
        <taxon>Craniata</taxon>
        <taxon>Vertebrata</taxon>
        <taxon>Euteleostomi</taxon>
        <taxon>Actinopterygii</taxon>
        <taxon>Neopterygii</taxon>
        <taxon>Teleostei</taxon>
        <taxon>Ostariophysi</taxon>
        <taxon>Siluriformes</taxon>
        <taxon>Clariidae</taxon>
        <taxon>Clarias</taxon>
    </lineage>
</organism>
<name>A0A8J4TSW3_CLAMG</name>
<comment type="caution">
    <text evidence="2">The sequence shown here is derived from an EMBL/GenBank/DDBJ whole genome shotgun (WGS) entry which is preliminary data.</text>
</comment>
<proteinExistence type="predicted"/>
<sequence length="64" mass="6902">MDARPSSTVTMVTIRYRNTGAIGPSPCGSRHTAGDDVNPAGHADTAHHPTVHRSQIRQQDTRLP</sequence>
<dbReference type="EMBL" id="QNUK01000419">
    <property type="protein sequence ID" value="KAF5893693.1"/>
    <property type="molecule type" value="Genomic_DNA"/>
</dbReference>
<dbReference type="Proteomes" id="UP000727407">
    <property type="component" value="Unassembled WGS sequence"/>
</dbReference>
<gene>
    <name evidence="2" type="ORF">DAT39_016601</name>
</gene>
<evidence type="ECO:0000313" key="2">
    <source>
        <dbReference type="EMBL" id="KAF5893693.1"/>
    </source>
</evidence>
<evidence type="ECO:0000256" key="1">
    <source>
        <dbReference type="SAM" id="MobiDB-lite"/>
    </source>
</evidence>
<feature type="region of interest" description="Disordered" evidence="1">
    <location>
        <begin position="17"/>
        <end position="64"/>
    </location>
</feature>
<reference evidence="2" key="1">
    <citation type="submission" date="2020-07" db="EMBL/GenBank/DDBJ databases">
        <title>Clarias magur genome sequencing, assembly and annotation.</title>
        <authorList>
            <person name="Kushwaha B."/>
            <person name="Kumar R."/>
            <person name="Das P."/>
            <person name="Joshi C.G."/>
            <person name="Kumar D."/>
            <person name="Nagpure N.S."/>
            <person name="Pandey M."/>
            <person name="Agarwal S."/>
            <person name="Srivastava S."/>
            <person name="Singh M."/>
            <person name="Sahoo L."/>
            <person name="Jayasankar P."/>
            <person name="Meher P.K."/>
            <person name="Koringa P.G."/>
            <person name="Iquebal M.A."/>
            <person name="Das S.P."/>
            <person name="Bit A."/>
            <person name="Patnaik S."/>
            <person name="Patel N."/>
            <person name="Shah T.M."/>
            <person name="Hinsu A."/>
            <person name="Jena J.K."/>
        </authorList>
    </citation>
    <scope>NUCLEOTIDE SEQUENCE</scope>
    <source>
        <strain evidence="2">CIFAMagur01</strain>
        <tissue evidence="2">Testis</tissue>
    </source>
</reference>
<evidence type="ECO:0000313" key="3">
    <source>
        <dbReference type="Proteomes" id="UP000727407"/>
    </source>
</evidence>
<dbReference type="AlphaFoldDB" id="A0A8J4TSW3"/>
<accession>A0A8J4TSW3</accession>
<keyword evidence="3" id="KW-1185">Reference proteome</keyword>
<feature type="non-terminal residue" evidence="2">
    <location>
        <position position="64"/>
    </location>
</feature>
<protein>
    <submittedName>
        <fullName evidence="2">Uncharacterized protein</fullName>
    </submittedName>
</protein>